<feature type="domain" description="PPM-type phosphatase" evidence="2">
    <location>
        <begin position="165"/>
        <end position="389"/>
    </location>
</feature>
<dbReference type="KEGG" id="bhc:JFL75_08795"/>
<dbReference type="GO" id="GO:0016791">
    <property type="term" value="F:phosphatase activity"/>
    <property type="evidence" value="ECO:0007669"/>
    <property type="project" value="TreeGrafter"/>
</dbReference>
<dbReference type="InterPro" id="IPR052016">
    <property type="entry name" value="Bact_Sigma-Reg"/>
</dbReference>
<dbReference type="PANTHER" id="PTHR43156">
    <property type="entry name" value="STAGE II SPORULATION PROTEIN E-RELATED"/>
    <property type="match status" value="1"/>
</dbReference>
<dbReference type="AlphaFoldDB" id="A0A7T8BAQ9"/>
<dbReference type="Pfam" id="PF07228">
    <property type="entry name" value="SpoIIE"/>
    <property type="match status" value="1"/>
</dbReference>
<dbReference type="PANTHER" id="PTHR43156:SF2">
    <property type="entry name" value="STAGE II SPORULATION PROTEIN E"/>
    <property type="match status" value="1"/>
</dbReference>
<keyword evidence="4" id="KW-1185">Reference proteome</keyword>
<evidence type="ECO:0000256" key="1">
    <source>
        <dbReference type="ARBA" id="ARBA00022801"/>
    </source>
</evidence>
<gene>
    <name evidence="3" type="ORF">JFL75_08795</name>
</gene>
<dbReference type="SMART" id="SM00331">
    <property type="entry name" value="PP2C_SIG"/>
    <property type="match status" value="1"/>
</dbReference>
<proteinExistence type="predicted"/>
<dbReference type="EMBL" id="CP067089">
    <property type="protein sequence ID" value="QQO10999.1"/>
    <property type="molecule type" value="Genomic_DNA"/>
</dbReference>
<sequence length="390" mass="43742">MDRDKHESGSSFSSTQIGSITKHIQPITAFCTIDQIIEFLREEPELQAVPVEQNGEIIGILPRPALENIAGSPRNQFRKTTLEEYMQRPLKSVEAATYIGKIMDHELSRLSVNDPGWFVVLNNGQYHGIITVRQMLAYTNKLRMMDLTHAGEIQRYILSKNTSDDPRFDVFFYNKMAYEVGGDFYRIMRFADDFHVVACFDVAGKNLSGALTAAALGACFSVLRILNYTTAAAQEITDLINAMVRDVCPEGVFVTAVLFYIDLRSTTIEIHNCGFSPVYMFLPGEDNKIDCKVAHPNLPPLGVAETVTVDTHQIIPIASRLRIAAYSDGLTDMVNCSGERFGNERCFDLLKKIHTAETSKLPKYINQEIETWTNTASISDDITLAEIRFT</sequence>
<name>A0A7T8BAQ9_9SPIR</name>
<reference evidence="3" key="1">
    <citation type="submission" date="2021-01" db="EMBL/GenBank/DDBJ databases">
        <title>Description of Breznakiella homolactica.</title>
        <authorList>
            <person name="Song Y."/>
            <person name="Brune A."/>
        </authorList>
    </citation>
    <scope>NUCLEOTIDE SEQUENCE</scope>
    <source>
        <strain evidence="3">RmG30</strain>
    </source>
</reference>
<protein>
    <submittedName>
        <fullName evidence="3">SpoIIE family protein phosphatase</fullName>
    </submittedName>
</protein>
<dbReference type="SUPFAM" id="SSF81606">
    <property type="entry name" value="PP2C-like"/>
    <property type="match status" value="1"/>
</dbReference>
<evidence type="ECO:0000313" key="4">
    <source>
        <dbReference type="Proteomes" id="UP000595917"/>
    </source>
</evidence>
<dbReference type="InterPro" id="IPR046342">
    <property type="entry name" value="CBS_dom_sf"/>
</dbReference>
<accession>A0A7T8BAQ9</accession>
<evidence type="ECO:0000313" key="3">
    <source>
        <dbReference type="EMBL" id="QQO10999.1"/>
    </source>
</evidence>
<dbReference type="InterPro" id="IPR001932">
    <property type="entry name" value="PPM-type_phosphatase-like_dom"/>
</dbReference>
<dbReference type="SUPFAM" id="SSF54631">
    <property type="entry name" value="CBS-domain pair"/>
    <property type="match status" value="1"/>
</dbReference>
<dbReference type="Gene3D" id="3.10.580.10">
    <property type="entry name" value="CBS-domain"/>
    <property type="match status" value="1"/>
</dbReference>
<dbReference type="Gene3D" id="3.60.40.10">
    <property type="entry name" value="PPM-type phosphatase domain"/>
    <property type="match status" value="1"/>
</dbReference>
<organism evidence="3 4">
    <name type="scientific">Breznakiella homolactica</name>
    <dbReference type="NCBI Taxonomy" id="2798577"/>
    <lineage>
        <taxon>Bacteria</taxon>
        <taxon>Pseudomonadati</taxon>
        <taxon>Spirochaetota</taxon>
        <taxon>Spirochaetia</taxon>
        <taxon>Spirochaetales</taxon>
        <taxon>Breznakiellaceae</taxon>
        <taxon>Breznakiella</taxon>
    </lineage>
</organism>
<dbReference type="Proteomes" id="UP000595917">
    <property type="component" value="Chromosome"/>
</dbReference>
<keyword evidence="1" id="KW-0378">Hydrolase</keyword>
<evidence type="ECO:0000259" key="2">
    <source>
        <dbReference type="SMART" id="SM00331"/>
    </source>
</evidence>
<dbReference type="InterPro" id="IPR036457">
    <property type="entry name" value="PPM-type-like_dom_sf"/>
</dbReference>
<dbReference type="RefSeq" id="WP_215628310.1">
    <property type="nucleotide sequence ID" value="NZ_CP067089.2"/>
</dbReference>